<keyword evidence="10" id="KW-1185">Reference proteome</keyword>
<feature type="compositionally biased region" description="Basic residues" evidence="5">
    <location>
        <begin position="40"/>
        <end position="57"/>
    </location>
</feature>
<organism evidence="7 10">
    <name type="scientific">Fusarium poae</name>
    <dbReference type="NCBI Taxonomy" id="36050"/>
    <lineage>
        <taxon>Eukaryota</taxon>
        <taxon>Fungi</taxon>
        <taxon>Dikarya</taxon>
        <taxon>Ascomycota</taxon>
        <taxon>Pezizomycotina</taxon>
        <taxon>Sordariomycetes</taxon>
        <taxon>Hypocreomycetidae</taxon>
        <taxon>Hypocreales</taxon>
        <taxon>Nectriaceae</taxon>
        <taxon>Fusarium</taxon>
    </lineage>
</organism>
<dbReference type="PANTHER" id="PTHR45810:SF1">
    <property type="entry name" value="HISTONE H3-LIKE CENTROMERIC PROTEIN A"/>
    <property type="match status" value="1"/>
</dbReference>
<dbReference type="Gene3D" id="1.10.20.10">
    <property type="entry name" value="Histone, subunit A"/>
    <property type="match status" value="1"/>
</dbReference>
<dbReference type="EMBL" id="LYXU01000077">
    <property type="protein sequence ID" value="OBS16600.1"/>
    <property type="molecule type" value="Genomic_DNA"/>
</dbReference>
<dbReference type="GO" id="GO:0003677">
    <property type="term" value="F:DNA binding"/>
    <property type="evidence" value="ECO:0007669"/>
    <property type="project" value="InterPro"/>
</dbReference>
<feature type="region of interest" description="Disordered" evidence="5">
    <location>
        <begin position="32"/>
        <end position="67"/>
    </location>
</feature>
<dbReference type="InterPro" id="IPR007125">
    <property type="entry name" value="H2A/H2B/H3"/>
</dbReference>
<dbReference type="GO" id="GO:0030527">
    <property type="term" value="F:structural constituent of chromatin"/>
    <property type="evidence" value="ECO:0007669"/>
    <property type="project" value="InterPro"/>
</dbReference>
<evidence type="ECO:0000256" key="2">
    <source>
        <dbReference type="ARBA" id="ARBA00010343"/>
    </source>
</evidence>
<dbReference type="GO" id="GO:0000786">
    <property type="term" value="C:nucleosome"/>
    <property type="evidence" value="ECO:0007669"/>
    <property type="project" value="UniProtKB-KW"/>
</dbReference>
<dbReference type="Proteomes" id="UP000091967">
    <property type="component" value="Unassembled WGS sequence"/>
</dbReference>
<evidence type="ECO:0000256" key="3">
    <source>
        <dbReference type="ARBA" id="ARBA00022454"/>
    </source>
</evidence>
<evidence type="ECO:0000259" key="6">
    <source>
        <dbReference type="Pfam" id="PF00125"/>
    </source>
</evidence>
<dbReference type="PANTHER" id="PTHR45810">
    <property type="entry name" value="HISTONE H3.2"/>
    <property type="match status" value="1"/>
</dbReference>
<evidence type="ECO:0000313" key="7">
    <source>
        <dbReference type="EMBL" id="OBS16600.1"/>
    </source>
</evidence>
<dbReference type="InterPro" id="IPR000164">
    <property type="entry name" value="Histone_H3/CENP-A"/>
</dbReference>
<gene>
    <name evidence="9" type="ORF">FPOA_12729</name>
    <name evidence="8" type="ORF">FPOA_12760</name>
    <name evidence="7" type="ORF">FPOA_12764</name>
</gene>
<evidence type="ECO:0000256" key="4">
    <source>
        <dbReference type="ARBA" id="ARBA00023269"/>
    </source>
</evidence>
<evidence type="ECO:0000313" key="9">
    <source>
        <dbReference type="EMBL" id="OBS16698.1"/>
    </source>
</evidence>
<evidence type="ECO:0000313" key="10">
    <source>
        <dbReference type="Proteomes" id="UP000091967"/>
    </source>
</evidence>
<dbReference type="PRINTS" id="PR00622">
    <property type="entry name" value="HISTONEH3"/>
</dbReference>
<comment type="caution">
    <text evidence="7">The sequence shown here is derived from an EMBL/GenBank/DDBJ whole genome shotgun (WGS) entry which is preliminary data.</text>
</comment>
<evidence type="ECO:0000313" key="8">
    <source>
        <dbReference type="EMBL" id="OBS16627.1"/>
    </source>
</evidence>
<dbReference type="SUPFAM" id="SSF47113">
    <property type="entry name" value="Histone-fold"/>
    <property type="match status" value="1"/>
</dbReference>
<feature type="domain" description="Core Histone H2A/H2B/H3" evidence="6">
    <location>
        <begin position="70"/>
        <end position="136"/>
    </location>
</feature>
<keyword evidence="4" id="KW-0544">Nucleosome core</keyword>
<keyword evidence="4" id="KW-0238">DNA-binding</keyword>
<dbReference type="OMA" id="RNDMILM"/>
<name>A0A1B8A7Z6_FUSPO</name>
<protein>
    <recommendedName>
        <fullName evidence="6">Core Histone H2A/H2B/H3 domain-containing protein</fullName>
    </recommendedName>
</protein>
<dbReference type="STRING" id="36050.A0A1B8A7Z6"/>
<sequence length="154" mass="17576">MLPLIQDGIIISSIPSTQTVLPTLQDFPLPLVQKPPLKQGKGKKRLQRSKNKSKQKPQRFIPKSSKKNRKILLEIKRLQRTTDLLIPRLPFLRISSAIEALREITESFIVMLFENSNLCTVHAKRATLLPADMHLVQSICRGMGSWENLTRTNN</sequence>
<evidence type="ECO:0000256" key="5">
    <source>
        <dbReference type="SAM" id="MobiDB-lite"/>
    </source>
</evidence>
<keyword evidence="3" id="KW-0158">Chromosome</keyword>
<evidence type="ECO:0000256" key="1">
    <source>
        <dbReference type="ARBA" id="ARBA00004286"/>
    </source>
</evidence>
<comment type="similarity">
    <text evidence="2">Belongs to the histone H3 family.</text>
</comment>
<accession>A0A1B8A7Z6</accession>
<dbReference type="AlphaFoldDB" id="A0A1B8A7Z6"/>
<dbReference type="SMART" id="SM00428">
    <property type="entry name" value="H3"/>
    <property type="match status" value="1"/>
</dbReference>
<reference evidence="7 10" key="1">
    <citation type="submission" date="2016-06" db="EMBL/GenBank/DDBJ databases">
        <title>Living apart together: crosstalk between the core and supernumerary genomes in a fungal plant pathogen.</title>
        <authorList>
            <person name="Vanheule A."/>
            <person name="Audenaert K."/>
            <person name="Warris S."/>
            <person name="Van De Geest H."/>
            <person name="Schijlen E."/>
            <person name="Hofte M."/>
            <person name="De Saeger S."/>
            <person name="Haesaert G."/>
            <person name="Waalwijk C."/>
            <person name="Van Der Lee T."/>
        </authorList>
    </citation>
    <scope>NUCLEOTIDE SEQUENCE [LARGE SCALE GENOMIC DNA]</scope>
    <source>
        <strain evidence="7 10">2516</strain>
    </source>
</reference>
<dbReference type="Pfam" id="PF00125">
    <property type="entry name" value="Histone"/>
    <property type="match status" value="1"/>
</dbReference>
<dbReference type="EMBL" id="LYXU01000072">
    <property type="protein sequence ID" value="OBS16698.1"/>
    <property type="molecule type" value="Genomic_DNA"/>
</dbReference>
<dbReference type="GO" id="GO:0046982">
    <property type="term" value="F:protein heterodimerization activity"/>
    <property type="evidence" value="ECO:0007669"/>
    <property type="project" value="InterPro"/>
</dbReference>
<comment type="subcellular location">
    <subcellularLocation>
        <location evidence="1">Chromosome</location>
    </subcellularLocation>
</comment>
<dbReference type="EMBL" id="LYXU01000076">
    <property type="protein sequence ID" value="OBS16627.1"/>
    <property type="molecule type" value="Genomic_DNA"/>
</dbReference>
<proteinExistence type="inferred from homology"/>
<dbReference type="InterPro" id="IPR009072">
    <property type="entry name" value="Histone-fold"/>
</dbReference>